<dbReference type="Pfam" id="PF01272">
    <property type="entry name" value="GreA_GreB"/>
    <property type="match status" value="1"/>
</dbReference>
<keyword evidence="10" id="KW-0648">Protein biosynthesis</keyword>
<dbReference type="SUPFAM" id="SSF46557">
    <property type="entry name" value="GreA transcript cleavage protein, N-terminal domain"/>
    <property type="match status" value="1"/>
</dbReference>
<dbReference type="Gene3D" id="3.10.50.30">
    <property type="entry name" value="Transcription elongation factor, GreA/GreB, C-terminal domain"/>
    <property type="match status" value="1"/>
</dbReference>
<dbReference type="PANTHER" id="PTHR30437">
    <property type="entry name" value="TRANSCRIPTION ELONGATION FACTOR GREA"/>
    <property type="match status" value="1"/>
</dbReference>
<keyword evidence="5" id="KW-0804">Transcription</keyword>
<evidence type="ECO:0000256" key="1">
    <source>
        <dbReference type="ARBA" id="ARBA00008213"/>
    </source>
</evidence>
<protein>
    <recommendedName>
        <fullName evidence="2">Transcription elongation factor GreA</fullName>
    </recommendedName>
    <alternativeName>
        <fullName evidence="6">Transcript cleavage factor GreA</fullName>
    </alternativeName>
</protein>
<dbReference type="EMBL" id="CADCWJ010000102">
    <property type="protein sequence ID" value="CAA9545120.1"/>
    <property type="molecule type" value="Genomic_DNA"/>
</dbReference>
<evidence type="ECO:0000313" key="10">
    <source>
        <dbReference type="EMBL" id="CAA9545120.1"/>
    </source>
</evidence>
<feature type="compositionally biased region" description="Acidic residues" evidence="7">
    <location>
        <begin position="41"/>
        <end position="50"/>
    </location>
</feature>
<feature type="domain" description="Transcription elongation factor GreA/GreB C-terminal" evidence="8">
    <location>
        <begin position="83"/>
        <end position="154"/>
    </location>
</feature>
<organism evidence="10">
    <name type="scientific">uncultured Thermomicrobiales bacterium</name>
    <dbReference type="NCBI Taxonomy" id="1645740"/>
    <lineage>
        <taxon>Bacteria</taxon>
        <taxon>Pseudomonadati</taxon>
        <taxon>Thermomicrobiota</taxon>
        <taxon>Thermomicrobia</taxon>
        <taxon>Thermomicrobiales</taxon>
        <taxon>environmental samples</taxon>
    </lineage>
</organism>
<accession>A0A6J4UA72</accession>
<proteinExistence type="inferred from homology"/>
<evidence type="ECO:0000259" key="9">
    <source>
        <dbReference type="Pfam" id="PF03449"/>
    </source>
</evidence>
<dbReference type="InterPro" id="IPR036953">
    <property type="entry name" value="GreA/GreB_C_sf"/>
</dbReference>
<evidence type="ECO:0000256" key="4">
    <source>
        <dbReference type="ARBA" id="ARBA00023125"/>
    </source>
</evidence>
<comment type="similarity">
    <text evidence="1">Belongs to the GreA/GreB family.</text>
</comment>
<gene>
    <name evidence="10" type="ORF">AVDCRST_MAG87-406</name>
</gene>
<evidence type="ECO:0000256" key="5">
    <source>
        <dbReference type="ARBA" id="ARBA00023163"/>
    </source>
</evidence>
<dbReference type="InterPro" id="IPR001437">
    <property type="entry name" value="Tscrpt_elong_fac_GreA/B_C"/>
</dbReference>
<evidence type="ECO:0000256" key="2">
    <source>
        <dbReference type="ARBA" id="ARBA00013729"/>
    </source>
</evidence>
<dbReference type="Gene3D" id="1.10.287.180">
    <property type="entry name" value="Transcription elongation factor, GreA/GreB, N-terminal domain"/>
    <property type="match status" value="1"/>
</dbReference>
<reference evidence="10" key="1">
    <citation type="submission" date="2020-02" db="EMBL/GenBank/DDBJ databases">
        <authorList>
            <person name="Meier V. D."/>
        </authorList>
    </citation>
    <scope>NUCLEOTIDE SEQUENCE</scope>
    <source>
        <strain evidence="10">AVDCRST_MAG87</strain>
    </source>
</reference>
<keyword evidence="10" id="KW-0251">Elongation factor</keyword>
<evidence type="ECO:0000256" key="7">
    <source>
        <dbReference type="SAM" id="MobiDB-lite"/>
    </source>
</evidence>
<dbReference type="InterPro" id="IPR023459">
    <property type="entry name" value="Tscrpt_elong_fac_GreA/B_fam"/>
</dbReference>
<feature type="domain" description="Transcription elongation factor GreA/GreB N-terminal" evidence="9">
    <location>
        <begin position="7"/>
        <end position="77"/>
    </location>
</feature>
<dbReference type="GO" id="GO:0003746">
    <property type="term" value="F:translation elongation factor activity"/>
    <property type="evidence" value="ECO:0007669"/>
    <property type="project" value="UniProtKB-KW"/>
</dbReference>
<evidence type="ECO:0000259" key="8">
    <source>
        <dbReference type="Pfam" id="PF01272"/>
    </source>
</evidence>
<evidence type="ECO:0000256" key="3">
    <source>
        <dbReference type="ARBA" id="ARBA00023015"/>
    </source>
</evidence>
<dbReference type="GO" id="GO:0003677">
    <property type="term" value="F:DNA binding"/>
    <property type="evidence" value="ECO:0007669"/>
    <property type="project" value="UniProtKB-KW"/>
</dbReference>
<dbReference type="AlphaFoldDB" id="A0A6J4UA72"/>
<dbReference type="GO" id="GO:0032784">
    <property type="term" value="P:regulation of DNA-templated transcription elongation"/>
    <property type="evidence" value="ECO:0007669"/>
    <property type="project" value="InterPro"/>
</dbReference>
<dbReference type="GO" id="GO:0070063">
    <property type="term" value="F:RNA polymerase binding"/>
    <property type="evidence" value="ECO:0007669"/>
    <property type="project" value="InterPro"/>
</dbReference>
<dbReference type="Pfam" id="PF03449">
    <property type="entry name" value="GreA_GreB_N"/>
    <property type="match status" value="1"/>
</dbReference>
<dbReference type="SUPFAM" id="SSF54534">
    <property type="entry name" value="FKBP-like"/>
    <property type="match status" value="1"/>
</dbReference>
<feature type="region of interest" description="Disordered" evidence="7">
    <location>
        <begin position="27"/>
        <end position="57"/>
    </location>
</feature>
<dbReference type="PANTHER" id="PTHR30437:SF4">
    <property type="entry name" value="TRANSCRIPTION ELONGATION FACTOR GREA"/>
    <property type="match status" value="1"/>
</dbReference>
<dbReference type="InterPro" id="IPR036805">
    <property type="entry name" value="Tscrpt_elong_fac_GreA/B_N_sf"/>
</dbReference>
<name>A0A6J4UA72_9BACT</name>
<keyword evidence="3" id="KW-0805">Transcription regulation</keyword>
<evidence type="ECO:0000256" key="6">
    <source>
        <dbReference type="ARBA" id="ARBA00030776"/>
    </source>
</evidence>
<dbReference type="InterPro" id="IPR022691">
    <property type="entry name" value="Tscrpt_elong_fac_GreA/B_N"/>
</dbReference>
<dbReference type="PIRSF" id="PIRSF006092">
    <property type="entry name" value="GreA_GreB"/>
    <property type="match status" value="1"/>
</dbReference>
<dbReference type="FunFam" id="1.10.287.180:FF:000001">
    <property type="entry name" value="Transcription elongation factor GreA"/>
    <property type="match status" value="1"/>
</dbReference>
<sequence>MATGRTIQLTRDGKARLEEELRQLREVRLPGITSQMQESVESGDNDDGSETEPLKEEYATVEARIRDLERTIEVAEIIPEGSPDGVIGLGSHVTIRSDDGDETWVIVGPEEADAPEGRLSSESPVGKALMGARAAETIVVTTPGGEISYEVIAVD</sequence>
<dbReference type="GO" id="GO:0006354">
    <property type="term" value="P:DNA-templated transcription elongation"/>
    <property type="evidence" value="ECO:0007669"/>
    <property type="project" value="TreeGrafter"/>
</dbReference>
<keyword evidence="4" id="KW-0238">DNA-binding</keyword>